<dbReference type="InterPro" id="IPR050697">
    <property type="entry name" value="Adenylyl/Guanylyl_Cyclase_3/4"/>
</dbReference>
<comment type="caution">
    <text evidence="4">The sequence shown here is derived from an EMBL/GenBank/DDBJ whole genome shotgun (WGS) entry which is preliminary data.</text>
</comment>
<evidence type="ECO:0000256" key="2">
    <source>
        <dbReference type="SAM" id="Phobius"/>
    </source>
</evidence>
<dbReference type="AlphaFoldDB" id="A0A4R6UJK0"/>
<dbReference type="PANTHER" id="PTHR43081:SF1">
    <property type="entry name" value="ADENYLATE CYCLASE, TERMINAL-DIFFERENTIATION SPECIFIC"/>
    <property type="match status" value="1"/>
</dbReference>
<dbReference type="PANTHER" id="PTHR43081">
    <property type="entry name" value="ADENYLATE CYCLASE, TERMINAL-DIFFERENTIATION SPECIFIC-RELATED"/>
    <property type="match status" value="1"/>
</dbReference>
<dbReference type="GO" id="GO:0035556">
    <property type="term" value="P:intracellular signal transduction"/>
    <property type="evidence" value="ECO:0007669"/>
    <property type="project" value="InterPro"/>
</dbReference>
<gene>
    <name evidence="4" type="ORF">EV696_11136</name>
</gene>
<reference evidence="4 5" key="1">
    <citation type="submission" date="2019-03" db="EMBL/GenBank/DDBJ databases">
        <title>Genomic Encyclopedia of Type Strains, Phase IV (KMG-IV): sequencing the most valuable type-strain genomes for metagenomic binning, comparative biology and taxonomic classification.</title>
        <authorList>
            <person name="Goeker M."/>
        </authorList>
    </citation>
    <scope>NUCLEOTIDE SEQUENCE [LARGE SCALE GENOMIC DNA]</scope>
    <source>
        <strain evidence="4 5">DSM 103792</strain>
    </source>
</reference>
<dbReference type="InterPro" id="IPR001054">
    <property type="entry name" value="A/G_cyclase"/>
</dbReference>
<keyword evidence="2" id="KW-0472">Membrane</keyword>
<dbReference type="RefSeq" id="WP_133591294.1">
    <property type="nucleotide sequence ID" value="NZ_CP037953.1"/>
</dbReference>
<dbReference type="Proteomes" id="UP000295375">
    <property type="component" value="Unassembled WGS sequence"/>
</dbReference>
<evidence type="ECO:0000256" key="1">
    <source>
        <dbReference type="SAM" id="MobiDB-lite"/>
    </source>
</evidence>
<sequence length="426" mass="45837">MDIRTENLTILFVDIAGFTATTARQSRAENAKLLHTFDSTLLPLIRGFKGNVVKSIGDALLITFRSPTDAMLCTMALQDAMHEHNLRVAEEDKIHIRVAANLGEVRVTKKDIFGEPVNVAARIEGVTPADEIYLSEAVYMAMNKAEVPAQEVGFKELSGVPQPVRLYSIPRFATPRLVPTLPQAQGSELLFPYGGMHHRVPAPKFGLRKHFSASGNEGKRSAFRLALPLLLLLSITAAAWYWLEPTEPTLAAKPVVGAAQAPAAIDGSAPASEPEANVTTSDAQAAPAIEAPAPSATSAKQPAAAINTVPVASKSENKPVQPAVSKPQSEPKVASVSARTTSNASINTPSASKPAAPETAWNVTTAKAAYRAGQLDKQQYRDIVNELETVYDNKIRQLKLDYKAGKISRAQYDQAVREAKQIYSGR</sequence>
<proteinExistence type="predicted"/>
<keyword evidence="5" id="KW-1185">Reference proteome</keyword>
<dbReference type="CDD" id="cd07302">
    <property type="entry name" value="CHD"/>
    <property type="match status" value="1"/>
</dbReference>
<dbReference type="GO" id="GO:0009190">
    <property type="term" value="P:cyclic nucleotide biosynthetic process"/>
    <property type="evidence" value="ECO:0007669"/>
    <property type="project" value="InterPro"/>
</dbReference>
<dbReference type="PROSITE" id="PS50125">
    <property type="entry name" value="GUANYLATE_CYCLASE_2"/>
    <property type="match status" value="1"/>
</dbReference>
<organism evidence="4 5">
    <name type="scientific">Permianibacter aggregans</name>
    <dbReference type="NCBI Taxonomy" id="1510150"/>
    <lineage>
        <taxon>Bacteria</taxon>
        <taxon>Pseudomonadati</taxon>
        <taxon>Pseudomonadota</taxon>
        <taxon>Gammaproteobacteria</taxon>
        <taxon>Pseudomonadales</taxon>
        <taxon>Pseudomonadaceae</taxon>
        <taxon>Permianibacter</taxon>
    </lineage>
</organism>
<evidence type="ECO:0000259" key="3">
    <source>
        <dbReference type="PROSITE" id="PS50125"/>
    </source>
</evidence>
<keyword evidence="2" id="KW-1133">Transmembrane helix</keyword>
<name>A0A4R6UJK0_9GAMM</name>
<feature type="compositionally biased region" description="Polar residues" evidence="1">
    <location>
        <begin position="337"/>
        <end position="351"/>
    </location>
</feature>
<feature type="region of interest" description="Disordered" evidence="1">
    <location>
        <begin position="310"/>
        <end position="359"/>
    </location>
</feature>
<dbReference type="Pfam" id="PF00211">
    <property type="entry name" value="Guanylate_cyc"/>
    <property type="match status" value="1"/>
</dbReference>
<dbReference type="GO" id="GO:0004016">
    <property type="term" value="F:adenylate cyclase activity"/>
    <property type="evidence" value="ECO:0007669"/>
    <property type="project" value="UniProtKB-ARBA"/>
</dbReference>
<evidence type="ECO:0000313" key="5">
    <source>
        <dbReference type="Proteomes" id="UP000295375"/>
    </source>
</evidence>
<protein>
    <submittedName>
        <fullName evidence="4">Class 3 adenylate cyclase</fullName>
    </submittedName>
</protein>
<keyword evidence="2" id="KW-0812">Transmembrane</keyword>
<feature type="domain" description="Guanylate cyclase" evidence="3">
    <location>
        <begin position="9"/>
        <end position="124"/>
    </location>
</feature>
<dbReference type="EMBL" id="SNYM01000011">
    <property type="protein sequence ID" value="TDQ47108.1"/>
    <property type="molecule type" value="Genomic_DNA"/>
</dbReference>
<dbReference type="OrthoDB" id="9806704at2"/>
<evidence type="ECO:0000313" key="4">
    <source>
        <dbReference type="EMBL" id="TDQ47108.1"/>
    </source>
</evidence>
<dbReference type="Gene3D" id="3.30.70.1230">
    <property type="entry name" value="Nucleotide cyclase"/>
    <property type="match status" value="1"/>
</dbReference>
<dbReference type="SMART" id="SM00044">
    <property type="entry name" value="CYCc"/>
    <property type="match status" value="1"/>
</dbReference>
<feature type="transmembrane region" description="Helical" evidence="2">
    <location>
        <begin position="225"/>
        <end position="243"/>
    </location>
</feature>
<dbReference type="SUPFAM" id="SSF55073">
    <property type="entry name" value="Nucleotide cyclase"/>
    <property type="match status" value="1"/>
</dbReference>
<accession>A0A4R6UJK0</accession>
<dbReference type="InterPro" id="IPR029787">
    <property type="entry name" value="Nucleotide_cyclase"/>
</dbReference>